<keyword evidence="3" id="KW-1185">Reference proteome</keyword>
<feature type="compositionally biased region" description="Low complexity" evidence="1">
    <location>
        <begin position="376"/>
        <end position="390"/>
    </location>
</feature>
<feature type="compositionally biased region" description="Low complexity" evidence="1">
    <location>
        <begin position="674"/>
        <end position="691"/>
    </location>
</feature>
<protein>
    <submittedName>
        <fullName evidence="2">Uncharacterized protein</fullName>
    </submittedName>
</protein>
<dbReference type="InterPro" id="IPR011989">
    <property type="entry name" value="ARM-like"/>
</dbReference>
<feature type="region of interest" description="Disordered" evidence="1">
    <location>
        <begin position="671"/>
        <end position="700"/>
    </location>
</feature>
<reference evidence="2 3" key="1">
    <citation type="submission" date="2023-01" db="EMBL/GenBank/DDBJ databases">
        <authorList>
            <person name="Whitehead M."/>
        </authorList>
    </citation>
    <scope>NUCLEOTIDE SEQUENCE [LARGE SCALE GENOMIC DNA]</scope>
</reference>
<dbReference type="SUPFAM" id="SSF48371">
    <property type="entry name" value="ARM repeat"/>
    <property type="match status" value="1"/>
</dbReference>
<evidence type="ECO:0000313" key="3">
    <source>
        <dbReference type="Proteomes" id="UP001160148"/>
    </source>
</evidence>
<dbReference type="InterPro" id="IPR016024">
    <property type="entry name" value="ARM-type_fold"/>
</dbReference>
<organism evidence="2 3">
    <name type="scientific">Macrosiphum euphorbiae</name>
    <name type="common">potato aphid</name>
    <dbReference type="NCBI Taxonomy" id="13131"/>
    <lineage>
        <taxon>Eukaryota</taxon>
        <taxon>Metazoa</taxon>
        <taxon>Ecdysozoa</taxon>
        <taxon>Arthropoda</taxon>
        <taxon>Hexapoda</taxon>
        <taxon>Insecta</taxon>
        <taxon>Pterygota</taxon>
        <taxon>Neoptera</taxon>
        <taxon>Paraneoptera</taxon>
        <taxon>Hemiptera</taxon>
        <taxon>Sternorrhyncha</taxon>
        <taxon>Aphidomorpha</taxon>
        <taxon>Aphidoidea</taxon>
        <taxon>Aphididae</taxon>
        <taxon>Macrosiphini</taxon>
        <taxon>Macrosiphum</taxon>
    </lineage>
</organism>
<dbReference type="Proteomes" id="UP001160148">
    <property type="component" value="Unassembled WGS sequence"/>
</dbReference>
<dbReference type="EMBL" id="CARXXK010000002">
    <property type="protein sequence ID" value="CAI6359946.1"/>
    <property type="molecule type" value="Genomic_DNA"/>
</dbReference>
<feature type="compositionally biased region" description="Polar residues" evidence="1">
    <location>
        <begin position="359"/>
        <end position="369"/>
    </location>
</feature>
<feature type="region of interest" description="Disordered" evidence="1">
    <location>
        <begin position="1"/>
        <end position="21"/>
    </location>
</feature>
<feature type="region of interest" description="Disordered" evidence="1">
    <location>
        <begin position="826"/>
        <end position="855"/>
    </location>
</feature>
<name>A0AAV0WWH0_9HEMI</name>
<evidence type="ECO:0000313" key="2">
    <source>
        <dbReference type="EMBL" id="CAI6359946.1"/>
    </source>
</evidence>
<dbReference type="Gene3D" id="1.25.10.10">
    <property type="entry name" value="Leucine-rich Repeat Variant"/>
    <property type="match status" value="1"/>
</dbReference>
<feature type="region of interest" description="Disordered" evidence="1">
    <location>
        <begin position="359"/>
        <end position="394"/>
    </location>
</feature>
<feature type="region of interest" description="Disordered" evidence="1">
    <location>
        <begin position="417"/>
        <end position="440"/>
    </location>
</feature>
<evidence type="ECO:0000256" key="1">
    <source>
        <dbReference type="SAM" id="MobiDB-lite"/>
    </source>
</evidence>
<feature type="compositionally biased region" description="Polar residues" evidence="1">
    <location>
        <begin position="831"/>
        <end position="841"/>
    </location>
</feature>
<feature type="compositionally biased region" description="Basic and acidic residues" evidence="1">
    <location>
        <begin position="1"/>
        <end position="19"/>
    </location>
</feature>
<gene>
    <name evidence="2" type="ORF">MEUPH1_LOCUS15302</name>
</gene>
<comment type="caution">
    <text evidence="2">The sequence shown here is derived from an EMBL/GenBank/DDBJ whole genome shotgun (WGS) entry which is preliminary data.</text>
</comment>
<accession>A0AAV0WWH0</accession>
<dbReference type="AlphaFoldDB" id="A0AAV0WWH0"/>
<proteinExistence type="predicted"/>
<sequence>MNKYKSSKDDSSIGDDKTKLGGPNKKLTSMWRYFIGDQAFSNKTGNSKTNMDTSESVIGILSTANVLSIINVLHNSQTLYKRVIGSKRLCPPSQRSSHCGYHCLQILSARTLLFMSLNDDVKSKLVEETHLKILAASLESTNDPQLLVLVLQIVASIALNTKHHRELIDLEIPTILNQLLLPSDEWYYTNHSDKYGRYVKHHAARVLVYLGFSYRINISIFDMFQADIQPNPPITKSNEDNYIAVTSLSPSFVLNSDQSKLLGVSIETAIMNVLKEIEQSLSQSATPSEVFTLHWSLNGKSYSLLQNNEQRITDKKYPTDVRSSLFVQTFVACAASTVDPVLLVRLLANRLVTTPLYPRNSSSITSMSGQDPFPPRTTRSRASSTDTNASTRRKRIHLSLDTTKCYGYDTVDGIPSKGKSKSVGMHTRRRRSSTSSAGGFGIEPALQATFNAFSNIIKNDMYKDNTMSPDIDTDEYRNSSVSLTSTKALPGGLNFQFPPRNRPSLRSSNIRNITNERSKSQANITKVRGDSYQQTPEQEILAFQKQLQNLPDLDSPSHVFSRRLPVDSTFATASAEFAPVTRPRSRSMPRVAYESNRYLTLPDSFPFNCRLPRGRSAGTLGFQTEYHGPCGPMVISNQASSVYNSYPVNSNDTSNNAACSSSIAGGVSGTGAMSSGSGNTYNSRRSSYSPSDRSRGRDSIAFTHGGEIHNIAITPWHRSILILFETWLRTSKTELNDQHALCVEMREFMRIANHIGGEYSQWYIEMVTEFKELSIEIEFKDGDAVMDTNKEYSKLQSAVIAGTLQCSSDEAIGLAGLQFRIEKMSERRNQTPDSLTANSPDSLLDGGGPCSTLQPISEDREHQWPLDVPAVVTPSPVLQPQFNMFSAATVTSPTVTDEPSVGKIRGFFMRSCQYLCFGRHLQKDVQPVRDPFGILHKVHMYVPPDYRKPKNTAKLIKVSS</sequence>